<dbReference type="SMART" id="SM00955">
    <property type="entry name" value="RNB"/>
    <property type="match status" value="1"/>
</dbReference>
<dbReference type="PANTHER" id="PTHR23355:SF9">
    <property type="entry name" value="DIS3-LIKE EXONUCLEASE 2"/>
    <property type="match status" value="1"/>
</dbReference>
<feature type="domain" description="S1 motif" evidence="9">
    <location>
        <begin position="619"/>
        <end position="697"/>
    </location>
</feature>
<dbReference type="EC" id="3.1.13.1" evidence="8"/>
<dbReference type="GO" id="GO:0008859">
    <property type="term" value="F:exoribonuclease II activity"/>
    <property type="evidence" value="ECO:0007669"/>
    <property type="project" value="UniProtKB-UniRule"/>
</dbReference>
<dbReference type="InterPro" id="IPR040476">
    <property type="entry name" value="CSD2"/>
</dbReference>
<keyword evidence="11" id="KW-1185">Reference proteome</keyword>
<evidence type="ECO:0000256" key="3">
    <source>
        <dbReference type="ARBA" id="ARBA00022490"/>
    </source>
</evidence>
<dbReference type="PROSITE" id="PS01175">
    <property type="entry name" value="RIBONUCLEASE_II"/>
    <property type="match status" value="1"/>
</dbReference>
<dbReference type="SMART" id="SM00316">
    <property type="entry name" value="S1"/>
    <property type="match status" value="1"/>
</dbReference>
<dbReference type="InterPro" id="IPR013223">
    <property type="entry name" value="RNase_B_OB_dom"/>
</dbReference>
<evidence type="ECO:0000313" key="10">
    <source>
        <dbReference type="EMBL" id="ACN99764.1"/>
    </source>
</evidence>
<dbReference type="NCBIfam" id="TIGR00358">
    <property type="entry name" value="3_prime_RNase"/>
    <property type="match status" value="1"/>
</dbReference>
<keyword evidence="6 8" id="KW-0269">Exonuclease</keyword>
<accession>C1DU77</accession>
<dbReference type="HOGENOM" id="CLU_002333_4_1_0"/>
<comment type="catalytic activity">
    <reaction evidence="1 8">
        <text>Exonucleolytic cleavage in the 3'- to 5'-direction to yield nucleoside 5'-phosphates.</text>
        <dbReference type="EC" id="3.1.13.1"/>
    </reaction>
</comment>
<evidence type="ECO:0000256" key="8">
    <source>
        <dbReference type="HAMAP-Rule" id="MF_01895"/>
    </source>
</evidence>
<dbReference type="eggNOG" id="COG0557">
    <property type="taxonomic scope" value="Bacteria"/>
</dbReference>
<dbReference type="Pfam" id="PF17876">
    <property type="entry name" value="CSD2"/>
    <property type="match status" value="1"/>
</dbReference>
<dbReference type="InterPro" id="IPR004476">
    <property type="entry name" value="RNase_II/RNase_R"/>
</dbReference>
<reference evidence="10 11" key="1">
    <citation type="journal article" date="2009" name="J. Bacteriol.">
        <title>Complete and draft genome sequences of six members of the Aquificales.</title>
        <authorList>
            <person name="Reysenbach A.L."/>
            <person name="Hamamura N."/>
            <person name="Podar M."/>
            <person name="Griffiths E."/>
            <person name="Ferreira S."/>
            <person name="Hochstein R."/>
            <person name="Heidelberg J."/>
            <person name="Johnson J."/>
            <person name="Mead D."/>
            <person name="Pohorille A."/>
            <person name="Sarmiento M."/>
            <person name="Schweighofer K."/>
            <person name="Seshadri R."/>
            <person name="Voytek M.A."/>
        </authorList>
    </citation>
    <scope>NUCLEOTIDE SEQUENCE [LARGE SCALE GENOMIC DNA]</scope>
    <source>
        <strain evidence="11">Az-Fu1 / DSM 15241 / OCM 825</strain>
    </source>
</reference>
<evidence type="ECO:0000256" key="4">
    <source>
        <dbReference type="ARBA" id="ARBA00022722"/>
    </source>
</evidence>
<dbReference type="CDD" id="cd04471">
    <property type="entry name" value="S1_RNase_R"/>
    <property type="match status" value="1"/>
</dbReference>
<gene>
    <name evidence="8 10" type="primary">rnr</name>
    <name evidence="10" type="ordered locus">SULAZ_0679</name>
</gene>
<dbReference type="Pfam" id="PF00773">
    <property type="entry name" value="RNB"/>
    <property type="match status" value="1"/>
</dbReference>
<dbReference type="KEGG" id="saf:SULAZ_0679"/>
<evidence type="ECO:0000256" key="5">
    <source>
        <dbReference type="ARBA" id="ARBA00022801"/>
    </source>
</evidence>
<dbReference type="SUPFAM" id="SSF50249">
    <property type="entry name" value="Nucleic acid-binding proteins"/>
    <property type="match status" value="4"/>
</dbReference>
<dbReference type="Pfam" id="PF08206">
    <property type="entry name" value="OB_RNB"/>
    <property type="match status" value="1"/>
</dbReference>
<dbReference type="InterPro" id="IPR011129">
    <property type="entry name" value="CSD"/>
</dbReference>
<dbReference type="InterPro" id="IPR011805">
    <property type="entry name" value="RNase_R"/>
</dbReference>
<dbReference type="InterPro" id="IPR050180">
    <property type="entry name" value="RNR_Ribonuclease"/>
</dbReference>
<keyword evidence="5 8" id="KW-0378">Hydrolase</keyword>
<comment type="similarity">
    <text evidence="8">Belongs to the RNR ribonuclease family. RNase R subfamily.</text>
</comment>
<dbReference type="HAMAP" id="MF_01895">
    <property type="entry name" value="RNase_R"/>
    <property type="match status" value="1"/>
</dbReference>
<dbReference type="InterPro" id="IPR003029">
    <property type="entry name" value="S1_domain"/>
</dbReference>
<dbReference type="PANTHER" id="PTHR23355">
    <property type="entry name" value="RIBONUCLEASE"/>
    <property type="match status" value="1"/>
</dbReference>
<keyword evidence="4 8" id="KW-0540">Nuclease</keyword>
<evidence type="ECO:0000256" key="2">
    <source>
        <dbReference type="ARBA" id="ARBA00004496"/>
    </source>
</evidence>
<dbReference type="PROSITE" id="PS50126">
    <property type="entry name" value="S1"/>
    <property type="match status" value="1"/>
</dbReference>
<keyword evidence="7 8" id="KW-0694">RNA-binding</keyword>
<dbReference type="Gene3D" id="2.40.50.140">
    <property type="entry name" value="Nucleic acid-binding proteins"/>
    <property type="match status" value="2"/>
</dbReference>
<dbReference type="GO" id="GO:0006402">
    <property type="term" value="P:mRNA catabolic process"/>
    <property type="evidence" value="ECO:0007669"/>
    <property type="project" value="TreeGrafter"/>
</dbReference>
<dbReference type="EMBL" id="CP001229">
    <property type="protein sequence ID" value="ACN99764.1"/>
    <property type="molecule type" value="Genomic_DNA"/>
</dbReference>
<protein>
    <recommendedName>
        <fullName evidence="8">Ribonuclease R</fullName>
        <shortName evidence="8">RNase R</shortName>
        <ecNumber evidence="8">3.1.13.1</ecNumber>
    </recommendedName>
</protein>
<evidence type="ECO:0000256" key="1">
    <source>
        <dbReference type="ARBA" id="ARBA00001849"/>
    </source>
</evidence>
<dbReference type="Pfam" id="PF00575">
    <property type="entry name" value="S1"/>
    <property type="match status" value="1"/>
</dbReference>
<proteinExistence type="inferred from homology"/>
<dbReference type="InterPro" id="IPR012340">
    <property type="entry name" value="NA-bd_OB-fold"/>
</dbReference>
<dbReference type="InterPro" id="IPR001900">
    <property type="entry name" value="RNase_II/R"/>
</dbReference>
<sequence>MELTQEKVLELLKRNKKGLFFKQISKSFNLEKKEEKQLKKILKKLQKNKTVVYSKGLYKLKPQLQEEKNLIKGKVEAHESGFGFLIREDGEPDLFIPPIEMDYLFDGDIVLAEEKIYKGKKEAKIVKVLERRVKTAVGKLKKEKNRYFVHLLDFVIPHKIYINKKEAKKYPLDNYVVVEITQYPARKVEAKGRIIKDLGNVKNTQTVAEIVARKYDLPLTHSEEAIKEAESLPSTVKITKNRKDLTKQICFTIDPESARDHDDAVAIEKEGENYRLYVHIADVSYYVKEGSAIDREAFQRGNTYYLPERALHMLPERLASNLCSLRPFERKYAFTCEMLINKKGEVIDYKIYESVIESKAKLTYDQALAIILGEPEHVKAFPDLVEPLKHMEELAKILMKAKEERGSIDFDMPESQILFDEKGDPYDVVPYERHLAHRIIEEFMIIANETVARHMEKLNLPFIYRVHEKPKIEKVNAFVDIMAGLGYKVEYPKGEVEPKFIQKLIEMAVGTPEESLVRFLALRTMKQAKYSPYNIGHFGLASECYTHFTSPIRRYADVWVHRLLKKAIKKKFTKKDLEELPKKLEIIAQQCSQAERVADDAERDALDILKLRILKEKIGEKFEGIITGVMPFGLFVEIERYIIEGLIPISDLPEKMKYDEKNHQMIGEKMRFRLGDKVKVKIVKVDEDSKKIDLKFVSKEE</sequence>
<comment type="function">
    <text evidence="8">3'-5' exoribonuclease that releases 5'-nucleoside monophosphates and is involved in maturation of structured RNAs.</text>
</comment>
<name>C1DU77_SULAA</name>
<dbReference type="SMART" id="SM00357">
    <property type="entry name" value="CSP"/>
    <property type="match status" value="1"/>
</dbReference>
<dbReference type="GO" id="GO:0003723">
    <property type="term" value="F:RNA binding"/>
    <property type="evidence" value="ECO:0007669"/>
    <property type="project" value="UniProtKB-UniRule"/>
</dbReference>
<dbReference type="OrthoDB" id="9764149at2"/>
<dbReference type="GO" id="GO:0005829">
    <property type="term" value="C:cytosol"/>
    <property type="evidence" value="ECO:0007669"/>
    <property type="project" value="UniProtKB-ARBA"/>
</dbReference>
<organism evidence="10 11">
    <name type="scientific">Sulfurihydrogenibium azorense (strain DSM 15241 / OCM 825 / Az-Fu1)</name>
    <dbReference type="NCBI Taxonomy" id="204536"/>
    <lineage>
        <taxon>Bacteria</taxon>
        <taxon>Pseudomonadati</taxon>
        <taxon>Aquificota</taxon>
        <taxon>Aquificia</taxon>
        <taxon>Aquificales</taxon>
        <taxon>Hydrogenothermaceae</taxon>
        <taxon>Sulfurihydrogenibium</taxon>
    </lineage>
</organism>
<dbReference type="InterPro" id="IPR022966">
    <property type="entry name" value="RNase_II/R_CS"/>
</dbReference>
<keyword evidence="3 8" id="KW-0963">Cytoplasm</keyword>
<dbReference type="AlphaFoldDB" id="C1DU77"/>
<dbReference type="NCBIfam" id="TIGR02063">
    <property type="entry name" value="RNase_R"/>
    <property type="match status" value="1"/>
</dbReference>
<dbReference type="RefSeq" id="WP_012675072.1">
    <property type="nucleotide sequence ID" value="NC_012438.1"/>
</dbReference>
<evidence type="ECO:0000313" key="11">
    <source>
        <dbReference type="Proteomes" id="UP000001369"/>
    </source>
</evidence>
<evidence type="ECO:0000256" key="7">
    <source>
        <dbReference type="ARBA" id="ARBA00022884"/>
    </source>
</evidence>
<dbReference type="STRING" id="204536.SULAZ_0679"/>
<evidence type="ECO:0000259" key="9">
    <source>
        <dbReference type="PROSITE" id="PS50126"/>
    </source>
</evidence>
<dbReference type="Proteomes" id="UP000001369">
    <property type="component" value="Chromosome"/>
</dbReference>
<evidence type="ECO:0000256" key="6">
    <source>
        <dbReference type="ARBA" id="ARBA00022839"/>
    </source>
</evidence>
<comment type="subcellular location">
    <subcellularLocation>
        <location evidence="2 8">Cytoplasm</location>
    </subcellularLocation>
</comment>